<evidence type="ECO:0000256" key="1">
    <source>
        <dbReference type="ARBA" id="ARBA00022741"/>
    </source>
</evidence>
<comment type="caution">
    <text evidence="7">The sequence shown here is derived from an EMBL/GenBank/DDBJ whole genome shotgun (WGS) entry which is preliminary data.</text>
</comment>
<comment type="similarity">
    <text evidence="4">Belongs to the helicase family. DinG subfamily.</text>
</comment>
<dbReference type="InterPro" id="IPR006555">
    <property type="entry name" value="ATP-dep_Helicase_C"/>
</dbReference>
<dbReference type="OrthoDB" id="9805194at2"/>
<reference evidence="8" key="1">
    <citation type="submission" date="2017-09" db="EMBL/GenBank/DDBJ databases">
        <title>FDA dAtabase for Regulatory Grade micrObial Sequences (FDA-ARGOS): Supporting development and validation of Infectious Disease Dx tests.</title>
        <authorList>
            <person name="Minogue T."/>
            <person name="Wolcott M."/>
            <person name="Wasieloski L."/>
            <person name="Aguilar W."/>
            <person name="Moore D."/>
            <person name="Tallon L."/>
            <person name="Sadzewicz L."/>
            <person name="Ott S."/>
            <person name="Zhao X."/>
            <person name="Nagaraj S."/>
            <person name="Vavikolanu K."/>
            <person name="Aluvathingal J."/>
            <person name="Nadendla S."/>
            <person name="Sichtig H."/>
        </authorList>
    </citation>
    <scope>NUCLEOTIDE SEQUENCE [LARGE SCALE GENOMIC DNA]</scope>
    <source>
        <strain evidence="8">FDAARGOS_394</strain>
    </source>
</reference>
<dbReference type="InterPro" id="IPR027417">
    <property type="entry name" value="P-loop_NTPase"/>
</dbReference>
<proteinExistence type="inferred from homology"/>
<gene>
    <name evidence="7" type="ORF">CRM82_14040</name>
</gene>
<sequence length="713" mass="76999">MAEAVAQTIVDCGVLVVEAGTGVGKTYSYLVPALLSGKRVVVSTATKALQDQLFARDLPRLVQSLGLPLRMARLKGRSSYLCQQRLLQVRLGKQPLDAQVLRAVARVEDWSRSTRSGDMAELPDLAEDSQVIPLVTSTRDNCVGRECAHWQACHVNRARQQALEADVAVVNHHLFFADMEVRESGMAQLLPQAGVVVIDEAHQLNETGIQFAGLVLSSNQLLAYARDVMQDASDHARGMVDWLVLAARVQQAVRDWRLVASTHRSAQPRLRWQGLAPDTLDAAQWRAATVHLGQALRAVVQALAGVLEMAPALVHLQERGLLLLQRLAHFVRPAPDDAVRWLDVGRQHLRLTESPLSIARLVREQLMAGHPALEVRAFSDADLAPGGAWAAEVDEVAASAADEDGTASMEAAESAEPDGDAVLPPVSAAQPERPSTTSPITSPITPAASDTAAVHTAWIFTSATLGLGDDLRWFTEPCGLHGAQVLRVDSPFDYAHQAALYVPESFPLPGDAQHSDAVARLAGDGAAALGGRTLVLTTTLRALEQIGRQLRARFGLLEPMDVLVQGQGSKHALMERFRAGTVNGRGCVLVASSTFWEGVDIPGDALQLVVIDKLPFPPPDDPLVEARSRQLEQLGRNPFADYVLPEAALALKQGAGRLIRTETDRGILVVTDIRLRTKGYGRSMVEALPPMRRLGTEAAWKEALQALRSPAPL</sequence>
<keyword evidence="1" id="KW-0547">Nucleotide-binding</keyword>
<dbReference type="GO" id="GO:0003678">
    <property type="term" value="F:DNA helicase activity"/>
    <property type="evidence" value="ECO:0007669"/>
    <property type="project" value="TreeGrafter"/>
</dbReference>
<dbReference type="InterPro" id="IPR045028">
    <property type="entry name" value="DinG/Rad3-like"/>
</dbReference>
<dbReference type="Gene3D" id="3.40.50.300">
    <property type="entry name" value="P-loop containing nucleotide triphosphate hydrolases"/>
    <property type="match status" value="2"/>
</dbReference>
<feature type="domain" description="Helicase ATP-binding" evidence="6">
    <location>
        <begin position="1"/>
        <end position="270"/>
    </location>
</feature>
<evidence type="ECO:0000313" key="7">
    <source>
        <dbReference type="EMBL" id="PEH91087.1"/>
    </source>
</evidence>
<evidence type="ECO:0000256" key="2">
    <source>
        <dbReference type="ARBA" id="ARBA00022801"/>
    </source>
</evidence>
<dbReference type="GO" id="GO:0003676">
    <property type="term" value="F:nucleic acid binding"/>
    <property type="evidence" value="ECO:0007669"/>
    <property type="project" value="InterPro"/>
</dbReference>
<dbReference type="AlphaFoldDB" id="A0A2A7V0Q9"/>
<dbReference type="STRING" id="1219032.GCA_001515545_00162"/>
<feature type="region of interest" description="Disordered" evidence="5">
    <location>
        <begin position="399"/>
        <end position="446"/>
    </location>
</feature>
<dbReference type="GO" id="GO:0006139">
    <property type="term" value="P:nucleobase-containing compound metabolic process"/>
    <property type="evidence" value="ECO:0007669"/>
    <property type="project" value="InterPro"/>
</dbReference>
<organism evidence="7 8">
    <name type="scientific">Comamonas terrigena</name>
    <dbReference type="NCBI Taxonomy" id="32013"/>
    <lineage>
        <taxon>Bacteria</taxon>
        <taxon>Pseudomonadati</taxon>
        <taxon>Pseudomonadota</taxon>
        <taxon>Betaproteobacteria</taxon>
        <taxon>Burkholderiales</taxon>
        <taxon>Comamonadaceae</taxon>
        <taxon>Comamonas</taxon>
    </lineage>
</organism>
<dbReference type="PROSITE" id="PS51193">
    <property type="entry name" value="HELICASE_ATP_BIND_2"/>
    <property type="match status" value="1"/>
</dbReference>
<dbReference type="Proteomes" id="UP000220246">
    <property type="component" value="Unassembled WGS sequence"/>
</dbReference>
<evidence type="ECO:0000256" key="3">
    <source>
        <dbReference type="ARBA" id="ARBA00022840"/>
    </source>
</evidence>
<keyword evidence="2" id="KW-0378">Hydrolase</keyword>
<accession>A0A2A7V0Q9</accession>
<dbReference type="SMART" id="SM00491">
    <property type="entry name" value="HELICc2"/>
    <property type="match status" value="1"/>
</dbReference>
<evidence type="ECO:0000313" key="8">
    <source>
        <dbReference type="Proteomes" id="UP000220246"/>
    </source>
</evidence>
<protein>
    <submittedName>
        <fullName evidence="7">Helicase</fullName>
    </submittedName>
</protein>
<dbReference type="PANTHER" id="PTHR11472:SF34">
    <property type="entry name" value="REGULATOR OF TELOMERE ELONGATION HELICASE 1"/>
    <property type="match status" value="1"/>
</dbReference>
<keyword evidence="3" id="KW-0067">ATP-binding</keyword>
<dbReference type="EMBL" id="PDEA01000001">
    <property type="protein sequence ID" value="PEH91087.1"/>
    <property type="molecule type" value="Genomic_DNA"/>
</dbReference>
<dbReference type="GO" id="GO:0005524">
    <property type="term" value="F:ATP binding"/>
    <property type="evidence" value="ECO:0007669"/>
    <property type="project" value="UniProtKB-KW"/>
</dbReference>
<dbReference type="PANTHER" id="PTHR11472">
    <property type="entry name" value="DNA REPAIR DEAD HELICASE RAD3/XP-D SUBFAMILY MEMBER"/>
    <property type="match status" value="1"/>
</dbReference>
<dbReference type="GO" id="GO:0016818">
    <property type="term" value="F:hydrolase activity, acting on acid anhydrides, in phosphorus-containing anhydrides"/>
    <property type="evidence" value="ECO:0007669"/>
    <property type="project" value="InterPro"/>
</dbReference>
<evidence type="ECO:0000259" key="6">
    <source>
        <dbReference type="PROSITE" id="PS51193"/>
    </source>
</evidence>
<keyword evidence="7" id="KW-0347">Helicase</keyword>
<dbReference type="SUPFAM" id="SSF52540">
    <property type="entry name" value="P-loop containing nucleoside triphosphate hydrolases"/>
    <property type="match status" value="1"/>
</dbReference>
<evidence type="ECO:0000256" key="4">
    <source>
        <dbReference type="ARBA" id="ARBA00038058"/>
    </source>
</evidence>
<keyword evidence="8" id="KW-1185">Reference proteome</keyword>
<dbReference type="InterPro" id="IPR014013">
    <property type="entry name" value="Helic_SF1/SF2_ATP-bd_DinG/Rad3"/>
</dbReference>
<name>A0A2A7V0Q9_COMTR</name>
<evidence type="ECO:0000256" key="5">
    <source>
        <dbReference type="SAM" id="MobiDB-lite"/>
    </source>
</evidence>
<feature type="compositionally biased region" description="Low complexity" evidence="5">
    <location>
        <begin position="434"/>
        <end position="446"/>
    </location>
</feature>
<dbReference type="Pfam" id="PF13307">
    <property type="entry name" value="Helicase_C_2"/>
    <property type="match status" value="1"/>
</dbReference>